<evidence type="ECO:0000256" key="3">
    <source>
        <dbReference type="ARBA" id="ARBA00022737"/>
    </source>
</evidence>
<dbReference type="AlphaFoldDB" id="A0A921UVX3"/>
<dbReference type="Proteomes" id="UP000807115">
    <property type="component" value="Chromosome 2"/>
</dbReference>
<dbReference type="InterPro" id="IPR013087">
    <property type="entry name" value="Znf_C2H2_type"/>
</dbReference>
<gene>
    <name evidence="10" type="ORF">BDA96_02G361900</name>
</gene>
<feature type="domain" description="C2H2-type" evidence="8">
    <location>
        <begin position="322"/>
        <end position="350"/>
    </location>
</feature>
<name>A0A921UVX3_SORBI</name>
<keyword evidence="3" id="KW-0677">Repeat</keyword>
<keyword evidence="5" id="KW-0862">Zinc</keyword>
<dbReference type="PROSITE" id="PS50157">
    <property type="entry name" value="ZINC_FINGER_C2H2_2"/>
    <property type="match status" value="1"/>
</dbReference>
<dbReference type="Gene3D" id="3.30.160.60">
    <property type="entry name" value="Classic Zinc Finger"/>
    <property type="match status" value="1"/>
</dbReference>
<evidence type="ECO:0008006" key="12">
    <source>
        <dbReference type="Google" id="ProtNLM"/>
    </source>
</evidence>
<keyword evidence="4 7" id="KW-0863">Zinc-finger</keyword>
<dbReference type="PANTHER" id="PTHR14677:SF27">
    <property type="entry name" value="ZINC FINGER AN1 AND C2H2 DOMAIN-CONTAINING STRESS-ASSOCIATED PROTEIN 11"/>
    <property type="match status" value="1"/>
</dbReference>
<evidence type="ECO:0000256" key="6">
    <source>
        <dbReference type="ARBA" id="ARBA00023016"/>
    </source>
</evidence>
<evidence type="ECO:0000313" key="11">
    <source>
        <dbReference type="Proteomes" id="UP000807115"/>
    </source>
</evidence>
<evidence type="ECO:0000256" key="5">
    <source>
        <dbReference type="ARBA" id="ARBA00022833"/>
    </source>
</evidence>
<reference evidence="10" key="2">
    <citation type="submission" date="2020-10" db="EMBL/GenBank/DDBJ databases">
        <authorList>
            <person name="Cooper E.A."/>
            <person name="Brenton Z.W."/>
            <person name="Flinn B.S."/>
            <person name="Jenkins J."/>
            <person name="Shu S."/>
            <person name="Flowers D."/>
            <person name="Luo F."/>
            <person name="Wang Y."/>
            <person name="Xia P."/>
            <person name="Barry K."/>
            <person name="Daum C."/>
            <person name="Lipzen A."/>
            <person name="Yoshinaga Y."/>
            <person name="Schmutz J."/>
            <person name="Saski C."/>
            <person name="Vermerris W."/>
            <person name="Kresovich S."/>
        </authorList>
    </citation>
    <scope>NUCLEOTIDE SEQUENCE</scope>
</reference>
<dbReference type="PANTHER" id="PTHR14677">
    <property type="entry name" value="ARSENITE INDUCUBLE RNA ASSOCIATED PROTEIN AIP-1-RELATED"/>
    <property type="match status" value="1"/>
</dbReference>
<dbReference type="PROSITE" id="PS51039">
    <property type="entry name" value="ZF_AN1"/>
    <property type="match status" value="2"/>
</dbReference>
<dbReference type="InterPro" id="IPR000058">
    <property type="entry name" value="Znf_AN1"/>
</dbReference>
<dbReference type="Pfam" id="PF25403">
    <property type="entry name" value="zf-C2H2_ZFAND2"/>
    <property type="match status" value="1"/>
</dbReference>
<feature type="domain" description="AN1-type" evidence="9">
    <location>
        <begin position="68"/>
        <end position="116"/>
    </location>
</feature>
<dbReference type="SUPFAM" id="SSF118310">
    <property type="entry name" value="AN1-like Zinc finger"/>
    <property type="match status" value="2"/>
</dbReference>
<dbReference type="EMBL" id="CM027681">
    <property type="protein sequence ID" value="KAG0545440.1"/>
    <property type="molecule type" value="Genomic_DNA"/>
</dbReference>
<dbReference type="KEGG" id="sbi:8056366"/>
<keyword evidence="2" id="KW-0479">Metal-binding</keyword>
<protein>
    <recommendedName>
        <fullName evidence="12">AN1-type domain-containing protein</fullName>
    </recommendedName>
</protein>
<dbReference type="SMART" id="SM00355">
    <property type="entry name" value="ZnF_C2H2"/>
    <property type="match status" value="2"/>
</dbReference>
<dbReference type="GO" id="GO:0008270">
    <property type="term" value="F:zinc ion binding"/>
    <property type="evidence" value="ECO:0007669"/>
    <property type="project" value="UniProtKB-KW"/>
</dbReference>
<evidence type="ECO:0000256" key="1">
    <source>
        <dbReference type="ARBA" id="ARBA00003732"/>
    </source>
</evidence>
<dbReference type="InterPro" id="IPR057357">
    <property type="entry name" value="Znf-C2H2_ZFAND2A/B"/>
</dbReference>
<dbReference type="InterPro" id="IPR035896">
    <property type="entry name" value="AN1-like_Znf"/>
</dbReference>
<organism evidence="10 11">
    <name type="scientific">Sorghum bicolor</name>
    <name type="common">Sorghum</name>
    <name type="synonym">Sorghum vulgare</name>
    <dbReference type="NCBI Taxonomy" id="4558"/>
    <lineage>
        <taxon>Eukaryota</taxon>
        <taxon>Viridiplantae</taxon>
        <taxon>Streptophyta</taxon>
        <taxon>Embryophyta</taxon>
        <taxon>Tracheophyta</taxon>
        <taxon>Spermatophyta</taxon>
        <taxon>Magnoliopsida</taxon>
        <taxon>Liliopsida</taxon>
        <taxon>Poales</taxon>
        <taxon>Poaceae</taxon>
        <taxon>PACMAD clade</taxon>
        <taxon>Panicoideae</taxon>
        <taxon>Andropogonodae</taxon>
        <taxon>Andropogoneae</taxon>
        <taxon>Sorghinae</taxon>
        <taxon>Sorghum</taxon>
    </lineage>
</organism>
<keyword evidence="6" id="KW-0346">Stress response</keyword>
<accession>A0A921UVX3</accession>
<comment type="function">
    <text evidence="1">May be involved in environmental stress response.</text>
</comment>
<evidence type="ECO:0000313" key="10">
    <source>
        <dbReference type="EMBL" id="KAG0545440.1"/>
    </source>
</evidence>
<proteinExistence type="predicted"/>
<evidence type="ECO:0000256" key="4">
    <source>
        <dbReference type="ARBA" id="ARBA00022771"/>
    </source>
</evidence>
<dbReference type="PROSITE" id="PS00028">
    <property type="entry name" value="ZINC_FINGER_C2H2_1"/>
    <property type="match status" value="2"/>
</dbReference>
<evidence type="ECO:0000259" key="9">
    <source>
        <dbReference type="PROSITE" id="PS51039"/>
    </source>
</evidence>
<dbReference type="SMART" id="SM00154">
    <property type="entry name" value="ZnF_AN1"/>
    <property type="match status" value="2"/>
</dbReference>
<dbReference type="Gene3D" id="4.10.1110.10">
    <property type="entry name" value="AN1-like Zinc finger"/>
    <property type="match status" value="2"/>
</dbReference>
<sequence length="351" mass="38173">MLISCPVRLTTEPPPFSSSLPAAAAVAATTCHLRPCGRRRGAEAVLLGSPGVGARAARFGGMGTPEFPDLGKHCSVGDCNQIDFLPFTCDRCDHVFCLQHRSYTSHQCPNANMKDVTVLICPLCAKGVRLNPSEDPNITWDTHVNTDCDPSNYQKVTKKKKCPVPGCRETLTFSNTIRCKDCTKEHCLKHRFGPDHKCPGPRKVDSGFPFVSMLRRSQKAETRSNSSNNNGSSWWSSSLVNAATNFKSSAEAGMQKLSTVTSQAFQKAKDGMSPNSSSSSGDLVEQCVHCPARFSTVGALIEHVEKSHQMNSQPSHGRVTIDVCPKCSKGFRDPVLLVEHVEREHGGTSRV</sequence>
<feature type="domain" description="AN1-type" evidence="9">
    <location>
        <begin position="156"/>
        <end position="206"/>
    </location>
</feature>
<dbReference type="Pfam" id="PF01428">
    <property type="entry name" value="zf-AN1"/>
    <property type="match status" value="2"/>
</dbReference>
<evidence type="ECO:0000259" key="8">
    <source>
        <dbReference type="PROSITE" id="PS50157"/>
    </source>
</evidence>
<evidence type="ECO:0000256" key="2">
    <source>
        <dbReference type="ARBA" id="ARBA00022723"/>
    </source>
</evidence>
<dbReference type="FunFam" id="4.10.1110.10:FF:000003">
    <property type="entry name" value="AN1-type zinc finger protein 2B isoform X1"/>
    <property type="match status" value="1"/>
</dbReference>
<evidence type="ECO:0000256" key="7">
    <source>
        <dbReference type="PROSITE-ProRule" id="PRU00042"/>
    </source>
</evidence>
<comment type="caution">
    <text evidence="10">The sequence shown here is derived from an EMBL/GenBank/DDBJ whole genome shotgun (WGS) entry which is preliminary data.</text>
</comment>
<dbReference type="OrthoDB" id="431929at2759"/>
<reference evidence="10" key="1">
    <citation type="journal article" date="2019" name="BMC Genomics">
        <title>A new reference genome for Sorghum bicolor reveals high levels of sequence similarity between sweet and grain genotypes: implications for the genetics of sugar metabolism.</title>
        <authorList>
            <person name="Cooper E.A."/>
            <person name="Brenton Z.W."/>
            <person name="Flinn B.S."/>
            <person name="Jenkins J."/>
            <person name="Shu S."/>
            <person name="Flowers D."/>
            <person name="Luo F."/>
            <person name="Wang Y."/>
            <person name="Xia P."/>
            <person name="Barry K."/>
            <person name="Daum C."/>
            <person name="Lipzen A."/>
            <person name="Yoshinaga Y."/>
            <person name="Schmutz J."/>
            <person name="Saski C."/>
            <person name="Vermerris W."/>
            <person name="Kresovich S."/>
        </authorList>
    </citation>
    <scope>NUCLEOTIDE SEQUENCE</scope>
</reference>